<dbReference type="InterPro" id="IPR003337">
    <property type="entry name" value="Trehalose_PPase"/>
</dbReference>
<keyword evidence="5" id="KW-1185">Reference proteome</keyword>
<dbReference type="GO" id="GO:0046872">
    <property type="term" value="F:metal ion binding"/>
    <property type="evidence" value="ECO:0007669"/>
    <property type="project" value="UniProtKB-KW"/>
</dbReference>
<dbReference type="EC" id="3.1.3.12" evidence="3"/>
<comment type="pathway">
    <text evidence="3">Glycan biosynthesis; trehalose biosynthesis.</text>
</comment>
<evidence type="ECO:0000313" key="4">
    <source>
        <dbReference type="EMBL" id="GIH97525.1"/>
    </source>
</evidence>
<comment type="catalytic activity">
    <reaction evidence="3">
        <text>alpha,alpha-trehalose 6-phosphate + H2O = alpha,alpha-trehalose + phosphate</text>
        <dbReference type="Rhea" id="RHEA:23420"/>
        <dbReference type="ChEBI" id="CHEBI:15377"/>
        <dbReference type="ChEBI" id="CHEBI:16551"/>
        <dbReference type="ChEBI" id="CHEBI:43474"/>
        <dbReference type="ChEBI" id="CHEBI:58429"/>
        <dbReference type="EC" id="3.1.3.12"/>
    </reaction>
</comment>
<keyword evidence="3" id="KW-0479">Metal-binding</keyword>
<name>A0A8J3SRS3_9ACTN</name>
<comment type="similarity">
    <text evidence="3">Belongs to the trehalose phosphatase family.</text>
</comment>
<dbReference type="Proteomes" id="UP000619788">
    <property type="component" value="Unassembled WGS sequence"/>
</dbReference>
<keyword evidence="3" id="KW-0460">Magnesium</keyword>
<dbReference type="RefSeq" id="WP_204069517.1">
    <property type="nucleotide sequence ID" value="NZ_BOOJ01000086.1"/>
</dbReference>
<dbReference type="InterPro" id="IPR044651">
    <property type="entry name" value="OTSB-like"/>
</dbReference>
<gene>
    <name evidence="4" type="ORF">Psi01_81550</name>
</gene>
<dbReference type="PANTHER" id="PTHR43768">
    <property type="entry name" value="TREHALOSE 6-PHOSPHATE PHOSPHATASE"/>
    <property type="match status" value="1"/>
</dbReference>
<evidence type="ECO:0000256" key="2">
    <source>
        <dbReference type="ARBA" id="ARBA00024179"/>
    </source>
</evidence>
<protein>
    <recommendedName>
        <fullName evidence="3">Trehalose 6-phosphate phosphatase</fullName>
        <ecNumber evidence="3">3.1.3.12</ecNumber>
    </recommendedName>
</protein>
<dbReference type="Gene3D" id="3.40.50.1000">
    <property type="entry name" value="HAD superfamily/HAD-like"/>
    <property type="match status" value="1"/>
</dbReference>
<dbReference type="GO" id="GO:0004805">
    <property type="term" value="F:trehalose-phosphatase activity"/>
    <property type="evidence" value="ECO:0007669"/>
    <property type="project" value="UniProtKB-EC"/>
</dbReference>
<organism evidence="4 5">
    <name type="scientific">Planobispora siamensis</name>
    <dbReference type="NCBI Taxonomy" id="936338"/>
    <lineage>
        <taxon>Bacteria</taxon>
        <taxon>Bacillati</taxon>
        <taxon>Actinomycetota</taxon>
        <taxon>Actinomycetes</taxon>
        <taxon>Streptosporangiales</taxon>
        <taxon>Streptosporangiaceae</taxon>
        <taxon>Planobispora</taxon>
    </lineage>
</organism>
<dbReference type="InterPro" id="IPR036412">
    <property type="entry name" value="HAD-like_sf"/>
</dbReference>
<dbReference type="PANTHER" id="PTHR43768:SF3">
    <property type="entry name" value="TREHALOSE 6-PHOSPHATE PHOSPHATASE"/>
    <property type="match status" value="1"/>
</dbReference>
<keyword evidence="1 3" id="KW-0378">Hydrolase</keyword>
<sequence>MTEGLEAILTDPAGSVIGLDFDGTLAPIVSDPEAARIHPAGPGVLARLGDLVGSLVVITGRPAATAVEYGSLDKVPGLVVLGHYGLERWEGGVLATPPVHPGLGRVRAELPGLVAPFEGVRIEDKGRAVAVHTRRAPQPQAALDALRAPVTMLAAETGLAVEPGKFVLELRPPGTNKGTTLNAFLQERSARAVLFAGDDLGDVAAFEAVRSCGLPGVTVFSGSPELTVEADIVVDGPAGVIDLLDSIATTLESR</sequence>
<proteinExistence type="inferred from homology"/>
<evidence type="ECO:0000256" key="1">
    <source>
        <dbReference type="ARBA" id="ARBA00022801"/>
    </source>
</evidence>
<dbReference type="InterPro" id="IPR023214">
    <property type="entry name" value="HAD_sf"/>
</dbReference>
<reference evidence="4 5" key="1">
    <citation type="submission" date="2021-01" db="EMBL/GenBank/DDBJ databases">
        <title>Whole genome shotgun sequence of Planobispora siamensis NBRC 107568.</title>
        <authorList>
            <person name="Komaki H."/>
            <person name="Tamura T."/>
        </authorList>
    </citation>
    <scope>NUCLEOTIDE SEQUENCE [LARGE SCALE GENOMIC DNA]</scope>
    <source>
        <strain evidence="4 5">NBRC 107568</strain>
    </source>
</reference>
<dbReference type="NCBIfam" id="TIGR00685">
    <property type="entry name" value="T6PP"/>
    <property type="match status" value="1"/>
</dbReference>
<dbReference type="Pfam" id="PF02358">
    <property type="entry name" value="Trehalose_PPase"/>
    <property type="match status" value="1"/>
</dbReference>
<dbReference type="EMBL" id="BOOJ01000086">
    <property type="protein sequence ID" value="GIH97525.1"/>
    <property type="molecule type" value="Genomic_DNA"/>
</dbReference>
<dbReference type="UniPathway" id="UPA00299"/>
<dbReference type="Gene3D" id="3.30.70.1020">
    <property type="entry name" value="Trehalose-6-phosphate phosphatase related protein, domain 2"/>
    <property type="match status" value="1"/>
</dbReference>
<evidence type="ECO:0000256" key="3">
    <source>
        <dbReference type="RuleBase" id="RU361117"/>
    </source>
</evidence>
<dbReference type="GO" id="GO:0005992">
    <property type="term" value="P:trehalose biosynthetic process"/>
    <property type="evidence" value="ECO:0007669"/>
    <property type="project" value="UniProtKB-UniPathway"/>
</dbReference>
<comment type="caution">
    <text evidence="4">The sequence shown here is derived from an EMBL/GenBank/DDBJ whole genome shotgun (WGS) entry which is preliminary data.</text>
</comment>
<accession>A0A8J3SRS3</accession>
<dbReference type="SUPFAM" id="SSF56784">
    <property type="entry name" value="HAD-like"/>
    <property type="match status" value="1"/>
</dbReference>
<comment type="cofactor">
    <cofactor evidence="3">
        <name>Mg(2+)</name>
        <dbReference type="ChEBI" id="CHEBI:18420"/>
    </cofactor>
</comment>
<evidence type="ECO:0000313" key="5">
    <source>
        <dbReference type="Proteomes" id="UP000619788"/>
    </source>
</evidence>
<dbReference type="AlphaFoldDB" id="A0A8J3SRS3"/>
<comment type="function">
    <text evidence="2 3">Removes the phosphate from trehalose 6-phosphate to produce free trehalose.</text>
</comment>